<comment type="caution">
    <text evidence="4">The sequence shown here is derived from an EMBL/GenBank/DDBJ whole genome shotgun (WGS) entry which is preliminary data.</text>
</comment>
<evidence type="ECO:0000313" key="4">
    <source>
        <dbReference type="EMBL" id="KAF5349288.1"/>
    </source>
</evidence>
<sequence length="195" mass="21776">MDSTPDNKISVAVISGEIGGAHIARDLAEFLDPARHTLTFISARKTFVYLPASLRALVNPDFPLSSVFMPYDNLFGNFPGQLIHGTVTLIEENKRAPVLINTPSSRSKIDDIMYSGNVVYRAYGEQDKEEKLERVWYDVLMVVTGSKWEGFTGFPNMMEECVRHIEMWRMKFKEASDIVIAGGGAVGLCELLSHT</sequence>
<keyword evidence="2" id="KW-0274">FAD</keyword>
<dbReference type="AlphaFoldDB" id="A0A8H5FUK1"/>
<reference evidence="4 5" key="1">
    <citation type="journal article" date="2020" name="ISME J.">
        <title>Uncovering the hidden diversity of litter-decomposition mechanisms in mushroom-forming fungi.</title>
        <authorList>
            <person name="Floudas D."/>
            <person name="Bentzer J."/>
            <person name="Ahren D."/>
            <person name="Johansson T."/>
            <person name="Persson P."/>
            <person name="Tunlid A."/>
        </authorList>
    </citation>
    <scope>NUCLEOTIDE SEQUENCE [LARGE SCALE GENOMIC DNA]</scope>
    <source>
        <strain evidence="4 5">CBS 146.42</strain>
    </source>
</reference>
<evidence type="ECO:0000256" key="1">
    <source>
        <dbReference type="ARBA" id="ARBA00022630"/>
    </source>
</evidence>
<dbReference type="Proteomes" id="UP000559027">
    <property type="component" value="Unassembled WGS sequence"/>
</dbReference>
<dbReference type="GO" id="GO:0004174">
    <property type="term" value="F:electron-transferring-flavoprotein dehydrogenase activity"/>
    <property type="evidence" value="ECO:0007669"/>
    <property type="project" value="TreeGrafter"/>
</dbReference>
<keyword evidence="3" id="KW-0560">Oxidoreductase</keyword>
<dbReference type="EMBL" id="JAACJO010000017">
    <property type="protein sequence ID" value="KAF5349288.1"/>
    <property type="molecule type" value="Genomic_DNA"/>
</dbReference>
<dbReference type="PANTHER" id="PTHR43735:SF3">
    <property type="entry name" value="FERROPTOSIS SUPPRESSOR PROTEIN 1"/>
    <property type="match status" value="1"/>
</dbReference>
<accession>A0A8H5FUK1</accession>
<proteinExistence type="predicted"/>
<dbReference type="OrthoDB" id="202203at2759"/>
<dbReference type="Gene3D" id="3.50.50.100">
    <property type="match status" value="1"/>
</dbReference>
<protein>
    <submittedName>
        <fullName evidence="4">Uncharacterized protein</fullName>
    </submittedName>
</protein>
<keyword evidence="1" id="KW-0285">Flavoprotein</keyword>
<organism evidence="4 5">
    <name type="scientific">Leucocoprinus leucothites</name>
    <dbReference type="NCBI Taxonomy" id="201217"/>
    <lineage>
        <taxon>Eukaryota</taxon>
        <taxon>Fungi</taxon>
        <taxon>Dikarya</taxon>
        <taxon>Basidiomycota</taxon>
        <taxon>Agaricomycotina</taxon>
        <taxon>Agaricomycetes</taxon>
        <taxon>Agaricomycetidae</taxon>
        <taxon>Agaricales</taxon>
        <taxon>Agaricineae</taxon>
        <taxon>Agaricaceae</taxon>
        <taxon>Leucocoprinus</taxon>
    </lineage>
</organism>
<keyword evidence="5" id="KW-1185">Reference proteome</keyword>
<evidence type="ECO:0000313" key="5">
    <source>
        <dbReference type="Proteomes" id="UP000559027"/>
    </source>
</evidence>
<name>A0A8H5FUK1_9AGAR</name>
<dbReference type="GO" id="GO:0005737">
    <property type="term" value="C:cytoplasm"/>
    <property type="evidence" value="ECO:0007669"/>
    <property type="project" value="TreeGrafter"/>
</dbReference>
<gene>
    <name evidence="4" type="ORF">D9756_009349</name>
</gene>
<dbReference type="PANTHER" id="PTHR43735">
    <property type="entry name" value="APOPTOSIS-INDUCING FACTOR 1"/>
    <property type="match status" value="1"/>
</dbReference>
<evidence type="ECO:0000256" key="2">
    <source>
        <dbReference type="ARBA" id="ARBA00022827"/>
    </source>
</evidence>
<dbReference type="GO" id="GO:0050660">
    <property type="term" value="F:flavin adenine dinucleotide binding"/>
    <property type="evidence" value="ECO:0007669"/>
    <property type="project" value="TreeGrafter"/>
</dbReference>
<evidence type="ECO:0000256" key="3">
    <source>
        <dbReference type="ARBA" id="ARBA00023002"/>
    </source>
</evidence>